<dbReference type="EMBL" id="GG657754">
    <property type="protein sequence ID" value="EFL21858.1"/>
    <property type="molecule type" value="Genomic_DNA"/>
</dbReference>
<proteinExistence type="predicted"/>
<evidence type="ECO:0000313" key="4">
    <source>
        <dbReference type="Proteomes" id="UP000003963"/>
    </source>
</evidence>
<name>D9WPJ3_9ACTN</name>
<feature type="transmembrane region" description="Helical" evidence="2">
    <location>
        <begin position="30"/>
        <end position="52"/>
    </location>
</feature>
<gene>
    <name evidence="3" type="ORF">SSOG_01570</name>
</gene>
<protein>
    <submittedName>
        <fullName evidence="3">Putative membrane protein</fullName>
    </submittedName>
</protein>
<accession>D9WPJ3</accession>
<dbReference type="HOGENOM" id="CLU_1721400_0_0_11"/>
<evidence type="ECO:0000256" key="1">
    <source>
        <dbReference type="SAM" id="MobiDB-lite"/>
    </source>
</evidence>
<evidence type="ECO:0000313" key="3">
    <source>
        <dbReference type="EMBL" id="EFL21858.1"/>
    </source>
</evidence>
<keyword evidence="4" id="KW-1185">Reference proteome</keyword>
<reference evidence="3 4" key="1">
    <citation type="submission" date="2009-02" db="EMBL/GenBank/DDBJ databases">
        <title>Annotation of Streptomyces hygroscopicus strain ATCC 53653.</title>
        <authorList>
            <consortium name="The Broad Institute Genome Sequencing Platform"/>
            <consortium name="Broad Institute Microbial Sequencing Center"/>
            <person name="Fischbach M."/>
            <person name="Godfrey P."/>
            <person name="Ward D."/>
            <person name="Young S."/>
            <person name="Zeng Q."/>
            <person name="Koehrsen M."/>
            <person name="Alvarado L."/>
            <person name="Berlin A.M."/>
            <person name="Bochicchio J."/>
            <person name="Borenstein D."/>
            <person name="Chapman S.B."/>
            <person name="Chen Z."/>
            <person name="Engels R."/>
            <person name="Freedman E."/>
            <person name="Gellesch M."/>
            <person name="Goldberg J."/>
            <person name="Griggs A."/>
            <person name="Gujja S."/>
            <person name="Heilman E.R."/>
            <person name="Heiman D.I."/>
            <person name="Hepburn T.A."/>
            <person name="Howarth C."/>
            <person name="Jen D."/>
            <person name="Larson L."/>
            <person name="Lewis B."/>
            <person name="Mehta T."/>
            <person name="Park D."/>
            <person name="Pearson M."/>
            <person name="Richards J."/>
            <person name="Roberts A."/>
            <person name="Saif S."/>
            <person name="Shea T.D."/>
            <person name="Shenoy N."/>
            <person name="Sisk P."/>
            <person name="Stolte C."/>
            <person name="Sykes S.N."/>
            <person name="Thomson T."/>
            <person name="Walk T."/>
            <person name="White J."/>
            <person name="Yandava C."/>
            <person name="Straight P."/>
            <person name="Clardy J."/>
            <person name="Hung D."/>
            <person name="Kolter R."/>
            <person name="Mekalanos J."/>
            <person name="Walker S."/>
            <person name="Walsh C.T."/>
            <person name="Wieland-Brown L.C."/>
            <person name="Haas B."/>
            <person name="Nusbaum C."/>
            <person name="Birren B."/>
        </authorList>
    </citation>
    <scope>NUCLEOTIDE SEQUENCE [LARGE SCALE GENOMIC DNA]</scope>
    <source>
        <strain evidence="3 4">ATCC 53653</strain>
    </source>
</reference>
<sequence>MTLIPGPGCGPCRPAGCTMDILTRRREEPMLTDTICAALSAAGLGIAGLTAYRKRFRTAARIAAYALLPVGLAMTGVLDWLTDLVFNPTVWAGFGLLGLSWLLFTVSRAAERRAGGTRKERRAAAAAERNGALAPGASEPALGSGRGATGAKAADKRKPTAASSSGTEDFSDIEAILKKHGI</sequence>
<evidence type="ECO:0000256" key="2">
    <source>
        <dbReference type="SAM" id="Phobius"/>
    </source>
</evidence>
<dbReference type="Proteomes" id="UP000003963">
    <property type="component" value="Unassembled WGS sequence"/>
</dbReference>
<feature type="region of interest" description="Disordered" evidence="1">
    <location>
        <begin position="115"/>
        <end position="168"/>
    </location>
</feature>
<keyword evidence="2" id="KW-0812">Transmembrane</keyword>
<organism evidence="3 4">
    <name type="scientific">Streptomyces himastatinicus ATCC 53653</name>
    <dbReference type="NCBI Taxonomy" id="457427"/>
    <lineage>
        <taxon>Bacteria</taxon>
        <taxon>Bacillati</taxon>
        <taxon>Actinomycetota</taxon>
        <taxon>Actinomycetes</taxon>
        <taxon>Kitasatosporales</taxon>
        <taxon>Streptomycetaceae</taxon>
        <taxon>Streptomyces</taxon>
        <taxon>Streptomyces violaceusniger group</taxon>
    </lineage>
</organism>
<feature type="compositionally biased region" description="Low complexity" evidence="1">
    <location>
        <begin position="124"/>
        <end position="137"/>
    </location>
</feature>
<dbReference type="STRING" id="457427.SSOG_01570"/>
<keyword evidence="2" id="KW-0472">Membrane</keyword>
<feature type="transmembrane region" description="Helical" evidence="2">
    <location>
        <begin position="90"/>
        <end position="110"/>
    </location>
</feature>
<keyword evidence="2" id="KW-1133">Transmembrane helix</keyword>
<feature type="transmembrane region" description="Helical" evidence="2">
    <location>
        <begin position="59"/>
        <end position="78"/>
    </location>
</feature>
<dbReference type="AlphaFoldDB" id="D9WPJ3"/>